<protein>
    <submittedName>
        <fullName evidence="1">Telomerase reverse transcriptase protein</fullName>
        <ecNumber evidence="1">2.7.7.49</ecNumber>
    </submittedName>
</protein>
<dbReference type="EC" id="2.7.7.49" evidence="1"/>
<reference evidence="2" key="1">
    <citation type="journal article" date="2022" name="Nat. Commun.">
        <title>Chromosome evolution and the genetic basis of agronomically important traits in greater yam.</title>
        <authorList>
            <person name="Bredeson J.V."/>
            <person name="Lyons J.B."/>
            <person name="Oniyinde I.O."/>
            <person name="Okereke N.R."/>
            <person name="Kolade O."/>
            <person name="Nnabue I."/>
            <person name="Nwadili C.O."/>
            <person name="Hribova E."/>
            <person name="Parker M."/>
            <person name="Nwogha J."/>
            <person name="Shu S."/>
            <person name="Carlson J."/>
            <person name="Kariba R."/>
            <person name="Muthemba S."/>
            <person name="Knop K."/>
            <person name="Barton G.J."/>
            <person name="Sherwood A.V."/>
            <person name="Lopez-Montes A."/>
            <person name="Asiedu R."/>
            <person name="Jamnadass R."/>
            <person name="Muchugi A."/>
            <person name="Goodstein D."/>
            <person name="Egesi C.N."/>
            <person name="Featherston J."/>
            <person name="Asfaw A."/>
            <person name="Simpson G.G."/>
            <person name="Dolezel J."/>
            <person name="Hendre P.S."/>
            <person name="Van Deynze A."/>
            <person name="Kumar P.L."/>
            <person name="Obidiegwu J.E."/>
            <person name="Bhattacharjee R."/>
            <person name="Rokhsar D.S."/>
        </authorList>
    </citation>
    <scope>NUCLEOTIDE SEQUENCE [LARGE SCALE GENOMIC DNA]</scope>
    <source>
        <strain evidence="2">cv. TDa95/00328</strain>
    </source>
</reference>
<keyword evidence="1" id="KW-0808">Transferase</keyword>
<keyword evidence="1" id="KW-0695">RNA-directed DNA polymerase</keyword>
<organism evidence="1 2">
    <name type="scientific">Dioscorea alata</name>
    <name type="common">Purple yam</name>
    <dbReference type="NCBI Taxonomy" id="55571"/>
    <lineage>
        <taxon>Eukaryota</taxon>
        <taxon>Viridiplantae</taxon>
        <taxon>Streptophyta</taxon>
        <taxon>Embryophyta</taxon>
        <taxon>Tracheophyta</taxon>
        <taxon>Spermatophyta</taxon>
        <taxon>Magnoliopsida</taxon>
        <taxon>Liliopsida</taxon>
        <taxon>Dioscoreales</taxon>
        <taxon>Dioscoreaceae</taxon>
        <taxon>Dioscorea</taxon>
    </lineage>
</organism>
<keyword evidence="1" id="KW-0548">Nucleotidyltransferase</keyword>
<dbReference type="Proteomes" id="UP000827976">
    <property type="component" value="Chromosome 18"/>
</dbReference>
<accession>A0ACB7U8Q8</accession>
<keyword evidence="2" id="KW-1185">Reference proteome</keyword>
<evidence type="ECO:0000313" key="1">
    <source>
        <dbReference type="EMBL" id="KAH7656719.1"/>
    </source>
</evidence>
<proteinExistence type="predicted"/>
<comment type="caution">
    <text evidence="1">The sequence shown here is derived from an EMBL/GenBank/DDBJ whole genome shotgun (WGS) entry which is preliminary data.</text>
</comment>
<evidence type="ECO:0000313" key="2">
    <source>
        <dbReference type="Proteomes" id="UP000827976"/>
    </source>
</evidence>
<name>A0ACB7U8Q8_DIOAL</name>
<gene>
    <name evidence="1" type="ORF">IHE45_18G091800</name>
</gene>
<dbReference type="EMBL" id="CM037028">
    <property type="protein sequence ID" value="KAH7656719.1"/>
    <property type="molecule type" value="Genomic_DNA"/>
</dbReference>
<sequence>MAGCGRRRRPRRIPVALLKIYGDRALTLRHAILSLLPPPPPSPSHCTCLGFRCLACVRGPYLLRDGDSSDYRRFLSCSFCVLSSDAPPPPKDFVPCGFAQRLIVENTLELIVGMRKSHENVLCNGYDNVARRSPNVELLSTSTWALLLSRIGDPLMVFLLQFSSIFVPLMNKSYHQVTGFPIYTILSVQNYSFNSSKFTKKRVSGVGKSTCYGHISKRRRIDFEERDKDTYFRVHQPGGLLGFNDSTKSIGVGRMIRMHAKDCQTYDGQKNMVDCSIPVGCLESSSSLELVDRKNMRTSLCHHSADSFRLQSCGTVNVESGSESKNVDKTFCVHNNSCYSKSAGSVFPLQPVIIHSVETVFPCHQRNDGACASVDTTNFRKSTNFRKRGRQFSWHRRRKNKKASYSREYVSNNPTSGKDDVSSKMAQQQNFSTVCQQPAEPARTISCGVFTDKGQISVSPLDCNLSEDLEATIKEHDFISRDSPINERVATSPNVLPSYEVSFQDSGSFTCLKVHLTLAILVHLFFDSRPSNSFHCSMQQAAKKVTMRTCIERRHIFYSKSSSYLLFPRHHILNKLKPNNEGATYLMEIIFGFPHGGSNSSISCNLLTESCPIRSKCLYHSLLHMLKSLIRNSQRCQYRKLLNKHCKSPTIKKSDQLHEKTQEDSTMQFDLVGSYCRHDQVVSFIWAVTRNIIPTDMLGGFSTWRALRKNIAKFVRLRRFEKFCVEDCIHGLKTSSFSFLHNIRISSCYCNSENKYEDEGMKINPLKITGAKLSLHNKLIQSWIFWLFSYILTPIISSNFYVTEKESGKQDVFYYLKPVWRHLVGRAIVCLRKCNYKLVESGYVGRVLSKRQFGFSKVRFLPKGKSLRPLANLKAPSKLRCSNQEFTSRSSSSVAGKCVGEDFKSMKTHGRGLVTCLKSVNSALHELHAILRSIVVEDPDKLGSSVFDYNDIYQKLCHFLSKIKKECSIMPKIYIVIADVTKAFDSIDQDILIKIMKEVIKNEEYAVRKYAQIICNKSPITLYKQATFDESERGFDVKSFQASTRLCSSRGILADKGIIKKIKQQKLLCLLHEHVKCNILRVDHSFYIQKLGISQGSLVSALLCSFYYGNLEKNMIYPYLEKTQQESDVKAKGDEELVIDRCTGETLMIELFSNAISGVQPVEENENYTGGQPKKHEFDEGILLSDGRHDCLNYGTNTSAGSSENESASSPNFMLLRLIDDYLFISTSEMQAASFLSRMRRGFREYNCYMNAEKFGLNFEISESKHMVNRIYIGADGIKFLPWSGLFINCQTLEIQADYMRYLGAHLRSTITMHMHPRPFYHLRAKLCAYMRPKCHPIFYDSKINSLATVGLNAYQAFLLCAMKFHCYVCGMPAISHLDPNYSLDMIQNSFSYFYELIKKQMRDMELRFNIHPGLQLKKAEFIWLGLSAYIRVLKKKQSRYKDLLLLLRFKLARHGRIVDPLPHLKYAIDDFHSSIFWKIKY</sequence>